<proteinExistence type="predicted"/>
<dbReference type="GO" id="GO:0008408">
    <property type="term" value="F:3'-5' exonuclease activity"/>
    <property type="evidence" value="ECO:0007669"/>
    <property type="project" value="TreeGrafter"/>
</dbReference>
<evidence type="ECO:0000256" key="1">
    <source>
        <dbReference type="ARBA" id="ARBA00022722"/>
    </source>
</evidence>
<dbReference type="Gene3D" id="3.30.420.10">
    <property type="entry name" value="Ribonuclease H-like superfamily/Ribonuclease H"/>
    <property type="match status" value="1"/>
</dbReference>
<dbReference type="InterPro" id="IPR051132">
    <property type="entry name" value="3-5_Exonuclease_domain"/>
</dbReference>
<dbReference type="InterPro" id="IPR012337">
    <property type="entry name" value="RNaseH-like_sf"/>
</dbReference>
<keyword evidence="2" id="KW-0378">Hydrolase</keyword>
<dbReference type="GO" id="GO:0003676">
    <property type="term" value="F:nucleic acid binding"/>
    <property type="evidence" value="ECO:0007669"/>
    <property type="project" value="InterPro"/>
</dbReference>
<keyword evidence="4" id="KW-1185">Reference proteome</keyword>
<evidence type="ECO:0000313" key="3">
    <source>
        <dbReference type="EMBL" id="KAK7283765.1"/>
    </source>
</evidence>
<name>A0AAN9IPB3_CROPI</name>
<accession>A0AAN9IPB3</accession>
<dbReference type="InterPro" id="IPR036397">
    <property type="entry name" value="RNaseH_sf"/>
</dbReference>
<dbReference type="PANTHER" id="PTHR13620:SF80">
    <property type="entry name" value="3'-5' EXONUCLEASE DOMAIN-CONTAINING PROTEIN"/>
    <property type="match status" value="1"/>
</dbReference>
<evidence type="ECO:0000256" key="2">
    <source>
        <dbReference type="ARBA" id="ARBA00022801"/>
    </source>
</evidence>
<dbReference type="GO" id="GO:0005737">
    <property type="term" value="C:cytoplasm"/>
    <property type="evidence" value="ECO:0007669"/>
    <property type="project" value="TreeGrafter"/>
</dbReference>
<reference evidence="3 4" key="1">
    <citation type="submission" date="2024-01" db="EMBL/GenBank/DDBJ databases">
        <title>The genomes of 5 underutilized Papilionoideae crops provide insights into root nodulation and disease resistanc.</title>
        <authorList>
            <person name="Yuan L."/>
        </authorList>
    </citation>
    <scope>NUCLEOTIDE SEQUENCE [LARGE SCALE GENOMIC DNA]</scope>
    <source>
        <strain evidence="3">ZHUSHIDOU_FW_LH</strain>
        <tissue evidence="3">Leaf</tissue>
    </source>
</reference>
<dbReference type="GO" id="GO:0005634">
    <property type="term" value="C:nucleus"/>
    <property type="evidence" value="ECO:0007669"/>
    <property type="project" value="TreeGrafter"/>
</dbReference>
<keyword evidence="1" id="KW-0540">Nuclease</keyword>
<organism evidence="3 4">
    <name type="scientific">Crotalaria pallida</name>
    <name type="common">Smooth rattlebox</name>
    <name type="synonym">Crotalaria striata</name>
    <dbReference type="NCBI Taxonomy" id="3830"/>
    <lineage>
        <taxon>Eukaryota</taxon>
        <taxon>Viridiplantae</taxon>
        <taxon>Streptophyta</taxon>
        <taxon>Embryophyta</taxon>
        <taxon>Tracheophyta</taxon>
        <taxon>Spermatophyta</taxon>
        <taxon>Magnoliopsida</taxon>
        <taxon>eudicotyledons</taxon>
        <taxon>Gunneridae</taxon>
        <taxon>Pentapetalae</taxon>
        <taxon>rosids</taxon>
        <taxon>fabids</taxon>
        <taxon>Fabales</taxon>
        <taxon>Fabaceae</taxon>
        <taxon>Papilionoideae</taxon>
        <taxon>50 kb inversion clade</taxon>
        <taxon>genistoids sensu lato</taxon>
        <taxon>core genistoids</taxon>
        <taxon>Crotalarieae</taxon>
        <taxon>Crotalaria</taxon>
    </lineage>
</organism>
<protein>
    <submittedName>
        <fullName evidence="3">Uncharacterized protein</fullName>
    </submittedName>
</protein>
<dbReference type="SUPFAM" id="SSF53098">
    <property type="entry name" value="Ribonuclease H-like"/>
    <property type="match status" value="1"/>
</dbReference>
<sequence length="266" mass="30535">MDISIQRINDIPFDRTSRYYAYTIHVDHHRILTLATTSAKTLSKWLTGILKSTISPILIAVSAEHDLHQHTKRRGAAAAKDLPYDILTLCSGSQCLIYHLDTRMYDSDSRDYAPNKTLRDFFESPKVIALGMDMDVVANKMERYHGIKIKNALDIRALASEGFKLESYDVARYNVEKLAISALGKEFDMARPKKRVEWYGGDELKNYFPYWSRELRLEKVQFATVDAYLCFLVGSQAYQLIHHSSIATTEEDSKAKKKKEKKNSKN</sequence>
<dbReference type="AlphaFoldDB" id="A0AAN9IPB3"/>
<gene>
    <name evidence="3" type="ORF">RIF29_13511</name>
</gene>
<dbReference type="Proteomes" id="UP001372338">
    <property type="component" value="Unassembled WGS sequence"/>
</dbReference>
<evidence type="ECO:0000313" key="4">
    <source>
        <dbReference type="Proteomes" id="UP001372338"/>
    </source>
</evidence>
<comment type="caution">
    <text evidence="3">The sequence shown here is derived from an EMBL/GenBank/DDBJ whole genome shotgun (WGS) entry which is preliminary data.</text>
</comment>
<dbReference type="PANTHER" id="PTHR13620">
    <property type="entry name" value="3-5 EXONUCLEASE"/>
    <property type="match status" value="1"/>
</dbReference>
<dbReference type="EMBL" id="JAYWIO010000002">
    <property type="protein sequence ID" value="KAK7283765.1"/>
    <property type="molecule type" value="Genomic_DNA"/>
</dbReference>